<evidence type="ECO:0000313" key="4">
    <source>
        <dbReference type="Proteomes" id="UP000549394"/>
    </source>
</evidence>
<evidence type="ECO:0000256" key="1">
    <source>
        <dbReference type="SAM" id="Coils"/>
    </source>
</evidence>
<dbReference type="AlphaFoldDB" id="A0A7I8VIW0"/>
<accession>A0A7I8VIW0</accession>
<keyword evidence="2" id="KW-0472">Membrane</keyword>
<dbReference type="InterPro" id="IPR042336">
    <property type="entry name" value="GOLIM4"/>
</dbReference>
<organism evidence="3 4">
    <name type="scientific">Dimorphilus gyrociliatus</name>
    <dbReference type="NCBI Taxonomy" id="2664684"/>
    <lineage>
        <taxon>Eukaryota</taxon>
        <taxon>Metazoa</taxon>
        <taxon>Spiralia</taxon>
        <taxon>Lophotrochozoa</taxon>
        <taxon>Annelida</taxon>
        <taxon>Polychaeta</taxon>
        <taxon>Polychaeta incertae sedis</taxon>
        <taxon>Dinophilidae</taxon>
        <taxon>Dimorphilus</taxon>
    </lineage>
</organism>
<proteinExistence type="predicted"/>
<name>A0A7I8VIW0_9ANNE</name>
<keyword evidence="1" id="KW-0175">Coiled coil</keyword>
<dbReference type="EMBL" id="CAJFCJ010000006">
    <property type="protein sequence ID" value="CAD5115338.1"/>
    <property type="molecule type" value="Genomic_DNA"/>
</dbReference>
<dbReference type="GO" id="GO:0000139">
    <property type="term" value="C:Golgi membrane"/>
    <property type="evidence" value="ECO:0007669"/>
    <property type="project" value="InterPro"/>
</dbReference>
<dbReference type="PANTHER" id="PTHR22909">
    <property type="entry name" value="GOLGI INTEGRAL MEMBRANE PROTEIN 4"/>
    <property type="match status" value="1"/>
</dbReference>
<feature type="coiled-coil region" evidence="1">
    <location>
        <begin position="159"/>
        <end position="198"/>
    </location>
</feature>
<sequence>MIRRNNPTSKILALVAGGVLLLFVIYIWHDTLGRLRKSEETNEHLNQQRDSLSAQLRVIYEHKSKLEKSLRDDRQSFKKFKTELEEKSGETEKKFSMEKQSLLSKIERLKQDYKMLQSQHQDMESEFNRLNELYKKDKTDFSAERDKHHKDYLKLRDYASTLKESNDILNNKNILLENESKKLKNEILSKQRDQTEAQQVS</sequence>
<gene>
    <name evidence="3" type="ORF">DGYR_LOCUS4089</name>
</gene>
<dbReference type="Proteomes" id="UP000549394">
    <property type="component" value="Unassembled WGS sequence"/>
</dbReference>
<dbReference type="PANTHER" id="PTHR22909:SF24">
    <property type="entry name" value="GOLGI INTEGRAL MEMBRANE PROTEIN 4-RELATED"/>
    <property type="match status" value="1"/>
</dbReference>
<reference evidence="3 4" key="1">
    <citation type="submission" date="2020-08" db="EMBL/GenBank/DDBJ databases">
        <authorList>
            <person name="Hejnol A."/>
        </authorList>
    </citation>
    <scope>NUCLEOTIDE SEQUENCE [LARGE SCALE GENOMIC DNA]</scope>
</reference>
<evidence type="ECO:0000313" key="3">
    <source>
        <dbReference type="EMBL" id="CAD5115338.1"/>
    </source>
</evidence>
<keyword evidence="4" id="KW-1185">Reference proteome</keyword>
<keyword evidence="2" id="KW-0812">Transmembrane</keyword>
<feature type="transmembrane region" description="Helical" evidence="2">
    <location>
        <begin position="12"/>
        <end position="29"/>
    </location>
</feature>
<keyword evidence="2" id="KW-1133">Transmembrane helix</keyword>
<dbReference type="OrthoDB" id="6288648at2759"/>
<evidence type="ECO:0000256" key="2">
    <source>
        <dbReference type="SAM" id="Phobius"/>
    </source>
</evidence>
<feature type="coiled-coil region" evidence="1">
    <location>
        <begin position="99"/>
        <end position="133"/>
    </location>
</feature>
<protein>
    <submittedName>
        <fullName evidence="3">DgyrCDS4320</fullName>
    </submittedName>
</protein>
<comment type="caution">
    <text evidence="3">The sequence shown here is derived from an EMBL/GenBank/DDBJ whole genome shotgun (WGS) entry which is preliminary data.</text>
</comment>